<dbReference type="InterPro" id="IPR002563">
    <property type="entry name" value="Flavin_Rdtase-like_dom"/>
</dbReference>
<proteinExistence type="predicted"/>
<protein>
    <submittedName>
        <fullName evidence="2">NADH-FMN oxidoreductase RutF, flavin reductase (DIM6/NTAB) family</fullName>
    </submittedName>
</protein>
<evidence type="ECO:0000259" key="1">
    <source>
        <dbReference type="SMART" id="SM00903"/>
    </source>
</evidence>
<evidence type="ECO:0000313" key="3">
    <source>
        <dbReference type="Proteomes" id="UP000182284"/>
    </source>
</evidence>
<evidence type="ECO:0000313" key="2">
    <source>
        <dbReference type="EMBL" id="SDG00410.1"/>
    </source>
</evidence>
<dbReference type="Pfam" id="PF01613">
    <property type="entry name" value="Flavin_Reduct"/>
    <property type="match status" value="1"/>
</dbReference>
<organism evidence="2 3">
    <name type="scientific">Celeribacter baekdonensis</name>
    <dbReference type="NCBI Taxonomy" id="875171"/>
    <lineage>
        <taxon>Bacteria</taxon>
        <taxon>Pseudomonadati</taxon>
        <taxon>Pseudomonadota</taxon>
        <taxon>Alphaproteobacteria</taxon>
        <taxon>Rhodobacterales</taxon>
        <taxon>Roseobacteraceae</taxon>
        <taxon>Celeribacter</taxon>
    </lineage>
</organism>
<dbReference type="InterPro" id="IPR012349">
    <property type="entry name" value="Split_barrel_FMN-bd"/>
</dbReference>
<dbReference type="Gene3D" id="2.30.110.10">
    <property type="entry name" value="Electron Transport, Fmn-binding Protein, Chain A"/>
    <property type="match status" value="1"/>
</dbReference>
<dbReference type="GO" id="GO:0010181">
    <property type="term" value="F:FMN binding"/>
    <property type="evidence" value="ECO:0007669"/>
    <property type="project" value="InterPro"/>
</dbReference>
<dbReference type="Proteomes" id="UP000182284">
    <property type="component" value="Unassembled WGS sequence"/>
</dbReference>
<feature type="domain" description="Flavin reductase like" evidence="1">
    <location>
        <begin position="20"/>
        <end position="174"/>
    </location>
</feature>
<dbReference type="PANTHER" id="PTHR43812:SF2">
    <property type="entry name" value="FLAVIN REDUCTASE LIKE DOMAIN-CONTAINING PROTEIN"/>
    <property type="match status" value="1"/>
</dbReference>
<accession>A0A1G7QRX8</accession>
<gene>
    <name evidence="2" type="ORF">SAMN04488117_11022</name>
</gene>
<dbReference type="EMBL" id="FNBL01000010">
    <property type="protein sequence ID" value="SDG00410.1"/>
    <property type="molecule type" value="Genomic_DNA"/>
</dbReference>
<reference evidence="2 3" key="1">
    <citation type="submission" date="2016-10" db="EMBL/GenBank/DDBJ databases">
        <authorList>
            <person name="de Groot N.N."/>
        </authorList>
    </citation>
    <scope>NUCLEOTIDE SEQUENCE [LARGE SCALE GENOMIC DNA]</scope>
    <source>
        <strain evidence="2 3">DSM 27375</strain>
    </source>
</reference>
<dbReference type="AlphaFoldDB" id="A0A1G7QRX8"/>
<dbReference type="OrthoDB" id="9783347at2"/>
<dbReference type="PANTHER" id="PTHR43812">
    <property type="entry name" value="BLR2425 PROTEIN"/>
    <property type="match status" value="1"/>
</dbReference>
<dbReference type="SMART" id="SM00903">
    <property type="entry name" value="Flavin_Reduct"/>
    <property type="match status" value="1"/>
</dbReference>
<dbReference type="SUPFAM" id="SSF50475">
    <property type="entry name" value="FMN-binding split barrel"/>
    <property type="match status" value="1"/>
</dbReference>
<dbReference type="RefSeq" id="WP_074646199.1">
    <property type="nucleotide sequence ID" value="NZ_FNBL01000010.1"/>
</dbReference>
<sequence>MFYLTRDGSGLPRDPFSAIVSPRPIAWISTRGSTGATNLAPYSFFNAVAYTPPQVIVSSIGGKPDRDKGKDSYSHILETGVFCINIAGLADRDALNASSAPYAADQSEFEALGLPMAECETIDCPRLAHAPASMECRLTRAIDLEGEGNLMILARVEAIHLRDDCLTKDGRFDVLSYAPLSRLGYQDFAAIETVFQMRRPKL</sequence>
<name>A0A1G7QRX8_9RHOB</name>
<dbReference type="GO" id="GO:0016646">
    <property type="term" value="F:oxidoreductase activity, acting on the CH-NH group of donors, NAD or NADP as acceptor"/>
    <property type="evidence" value="ECO:0007669"/>
    <property type="project" value="UniProtKB-ARBA"/>
</dbReference>